<evidence type="ECO:0000313" key="2">
    <source>
        <dbReference type="Proteomes" id="UP000077266"/>
    </source>
</evidence>
<dbReference type="Proteomes" id="UP000077266">
    <property type="component" value="Unassembled WGS sequence"/>
</dbReference>
<dbReference type="AlphaFoldDB" id="A0A165JAS3"/>
<sequence>MSGAAATKERLYAQLASKLGRLSAALGETSRSMETLRADVHAMQVLAGLHGSQFMAVARIMDIEEEVAAEKLEQQQARASQAPSSES</sequence>
<evidence type="ECO:0000313" key="1">
    <source>
        <dbReference type="EMBL" id="KZV94581.1"/>
    </source>
</evidence>
<dbReference type="PANTHER" id="PTHR28289">
    <property type="entry name" value="DASH COMPLEX SUBUNIT HSK3"/>
    <property type="match status" value="1"/>
</dbReference>
<keyword evidence="2" id="KW-1185">Reference proteome</keyword>
<dbReference type="InterPro" id="IPR042332">
    <property type="entry name" value="Hsk3"/>
</dbReference>
<organism evidence="1 2">
    <name type="scientific">Exidia glandulosa HHB12029</name>
    <dbReference type="NCBI Taxonomy" id="1314781"/>
    <lineage>
        <taxon>Eukaryota</taxon>
        <taxon>Fungi</taxon>
        <taxon>Dikarya</taxon>
        <taxon>Basidiomycota</taxon>
        <taxon>Agaricomycotina</taxon>
        <taxon>Agaricomycetes</taxon>
        <taxon>Auriculariales</taxon>
        <taxon>Exidiaceae</taxon>
        <taxon>Exidia</taxon>
    </lineage>
</organism>
<accession>A0A165JAS3</accession>
<name>A0A165JAS3_EXIGL</name>
<dbReference type="EMBL" id="KV425970">
    <property type="protein sequence ID" value="KZV94581.1"/>
    <property type="molecule type" value="Genomic_DNA"/>
</dbReference>
<dbReference type="PANTHER" id="PTHR28289:SF1">
    <property type="entry name" value="DASH COMPLEX SUBUNIT HSK3"/>
    <property type="match status" value="1"/>
</dbReference>
<dbReference type="OrthoDB" id="3212378at2759"/>
<dbReference type="GO" id="GO:0051010">
    <property type="term" value="F:microtubule plus-end binding"/>
    <property type="evidence" value="ECO:0007669"/>
    <property type="project" value="TreeGrafter"/>
</dbReference>
<reference evidence="1 2" key="1">
    <citation type="journal article" date="2016" name="Mol. Biol. Evol.">
        <title>Comparative Genomics of Early-Diverging Mushroom-Forming Fungi Provides Insights into the Origins of Lignocellulose Decay Capabilities.</title>
        <authorList>
            <person name="Nagy L.G."/>
            <person name="Riley R."/>
            <person name="Tritt A."/>
            <person name="Adam C."/>
            <person name="Daum C."/>
            <person name="Floudas D."/>
            <person name="Sun H."/>
            <person name="Yadav J.S."/>
            <person name="Pangilinan J."/>
            <person name="Larsson K.H."/>
            <person name="Matsuura K."/>
            <person name="Barry K."/>
            <person name="Labutti K."/>
            <person name="Kuo R."/>
            <person name="Ohm R.A."/>
            <person name="Bhattacharya S.S."/>
            <person name="Shirouzu T."/>
            <person name="Yoshinaga Y."/>
            <person name="Martin F.M."/>
            <person name="Grigoriev I.V."/>
            <person name="Hibbett D.S."/>
        </authorList>
    </citation>
    <scope>NUCLEOTIDE SEQUENCE [LARGE SCALE GENOMIC DNA]</scope>
    <source>
        <strain evidence="1 2">HHB12029</strain>
    </source>
</reference>
<dbReference type="InParanoid" id="A0A165JAS3"/>
<dbReference type="GO" id="GO:0008608">
    <property type="term" value="P:attachment of spindle microtubules to kinetochore"/>
    <property type="evidence" value="ECO:0007669"/>
    <property type="project" value="InterPro"/>
</dbReference>
<dbReference type="GO" id="GO:0042729">
    <property type="term" value="C:DASH complex"/>
    <property type="evidence" value="ECO:0007669"/>
    <property type="project" value="TreeGrafter"/>
</dbReference>
<protein>
    <submittedName>
        <fullName evidence="1">Uncharacterized protein</fullName>
    </submittedName>
</protein>
<proteinExistence type="predicted"/>
<gene>
    <name evidence="1" type="ORF">EXIGLDRAFT_645063</name>
</gene>